<evidence type="ECO:0000256" key="4">
    <source>
        <dbReference type="SAM" id="MobiDB-lite"/>
    </source>
</evidence>
<evidence type="ECO:0000259" key="5">
    <source>
        <dbReference type="Pfam" id="PF08623"/>
    </source>
</evidence>
<proteinExistence type="inferred from homology"/>
<dbReference type="InterPro" id="IPR011989">
    <property type="entry name" value="ARM-like"/>
</dbReference>
<keyword evidence="2" id="KW-0677">Repeat</keyword>
<feature type="domain" description="TATA-binding protein interacting (TIP20)" evidence="5">
    <location>
        <begin position="883"/>
        <end position="1045"/>
    </location>
</feature>
<dbReference type="Proteomes" id="UP000694700">
    <property type="component" value="Unplaced"/>
</dbReference>
<feature type="region of interest" description="Disordered" evidence="4">
    <location>
        <begin position="216"/>
        <end position="247"/>
    </location>
</feature>
<comment type="similarity">
    <text evidence="1">Belongs to the CAND family.</text>
</comment>
<feature type="compositionally biased region" description="Acidic residues" evidence="4">
    <location>
        <begin position="217"/>
        <end position="247"/>
    </location>
</feature>
<dbReference type="AlphaFoldDB" id="A0A8C1WV94"/>
<keyword evidence="3" id="KW-0833">Ubl conjugation pathway</keyword>
<dbReference type="Gene3D" id="1.25.10.10">
    <property type="entry name" value="Leucine-rich Repeat Variant"/>
    <property type="match status" value="1"/>
</dbReference>
<dbReference type="Ensembl" id="ENSCCRT00015074839.1">
    <property type="protein sequence ID" value="ENSCCRP00015072481.1"/>
    <property type="gene ID" value="ENSCCRG00015027929.1"/>
</dbReference>
<dbReference type="InterPro" id="IPR039852">
    <property type="entry name" value="CAND1/CAND2"/>
</dbReference>
<dbReference type="SUPFAM" id="SSF48371">
    <property type="entry name" value="ARM repeat"/>
    <property type="match status" value="1"/>
</dbReference>
<evidence type="ECO:0000256" key="2">
    <source>
        <dbReference type="ARBA" id="ARBA00022737"/>
    </source>
</evidence>
<dbReference type="Pfam" id="PF08623">
    <property type="entry name" value="TIP120"/>
    <property type="match status" value="1"/>
</dbReference>
<dbReference type="InterPro" id="IPR013932">
    <property type="entry name" value="TATA-bd_TIP120"/>
</dbReference>
<name>A0A8C1WV94_CYPCA</name>
<organism evidence="6 7">
    <name type="scientific">Cyprinus carpio</name>
    <name type="common">Common carp</name>
    <dbReference type="NCBI Taxonomy" id="7962"/>
    <lineage>
        <taxon>Eukaryota</taxon>
        <taxon>Metazoa</taxon>
        <taxon>Chordata</taxon>
        <taxon>Craniata</taxon>
        <taxon>Vertebrata</taxon>
        <taxon>Euteleostomi</taxon>
        <taxon>Actinopterygii</taxon>
        <taxon>Neopterygii</taxon>
        <taxon>Teleostei</taxon>
        <taxon>Ostariophysi</taxon>
        <taxon>Cypriniformes</taxon>
        <taxon>Cyprinidae</taxon>
        <taxon>Cyprininae</taxon>
        <taxon>Cyprinus</taxon>
    </lineage>
</organism>
<dbReference type="PANTHER" id="PTHR12696">
    <property type="entry name" value="TIP120"/>
    <property type="match status" value="1"/>
</dbReference>
<evidence type="ECO:0000256" key="1">
    <source>
        <dbReference type="ARBA" id="ARBA00007657"/>
    </source>
</evidence>
<evidence type="ECO:0000256" key="3">
    <source>
        <dbReference type="ARBA" id="ARBA00022786"/>
    </source>
</evidence>
<dbReference type="InterPro" id="IPR016024">
    <property type="entry name" value="ARM-type_fold"/>
</dbReference>
<dbReference type="Pfam" id="PF25782">
    <property type="entry name" value="TPR_CAND1"/>
    <property type="match status" value="1"/>
</dbReference>
<reference evidence="6" key="1">
    <citation type="submission" date="2025-08" db="UniProtKB">
        <authorList>
            <consortium name="Ensembl"/>
        </authorList>
    </citation>
    <scope>IDENTIFICATION</scope>
</reference>
<sequence length="1073" mass="119406">MVSNKEQLRDISSMGLKTVIAELPPSSTGLSLTVNVCKKITSQLIGAMGMQDDVSIQLEALDILSDMLSTALVSFHQSILTSLLAQLTSPHMAVRKRSIIALGHLVPSCSPALFMQLTEHLMGELSRGPPTASVRTYIQCLATVSRRGGHRIGEHLQKIVPMVVKFCNVEDDELREFCFQAFEAFVSRCPKEMSPNIQAIIKLCLKYITYDPNYNYDADDDEDDSMDIEDREDEDQESDDEYSDDDDMSWKVRRSSVKCLEAIISSRRDLLVELYGSVGPTLVSRFKEREDNVKTDIFSAFVALLRQTRHPHGPTLDTGAKEEPAISLLKKQVPTIVKALHRQLKEKSMRCRQSCFSLLTEMTNVLPGQLGEHIPALIPGIIYSLTDKSTSSNLKIDALAFLNVLLSSHNPEIFHPHISVILPPVIQCVEDPFYKITSEALQVTQQTVKLMRPLDKPVSFDGKPYVKIVFACTLKRLKAADIDQEVKERAIFCMGHILSHFGDQLGADLQPTLQIFLERLKNEITRLVAVKTLSLVASSPLKIDLRPILTEGIPMLGSFLRKNQRALKLNTITALNVMVANYSDSFKPPLIDSILSEFFQVLVATKANNMGYSDLLKALRGPFYDAKSTDSMSMHKQSYYSVAKCVAALSMACPKEASGVVTNLIQDVKNPKSSESVRILSLLCLGEIGRFMNFEGQKELKGVIMEAFGSPNEEVKSAASFALGNICVANLGEYLPFMLKEIGSQPKRQYLLLHSLKEMISALSAESLKPHVENIWDLLFKHCECAEEGTRNIVAECLGKLTLVSPSELIPRLKKQLSSGSPLSRSTVVTAVKFTIVDHPMPIDSLLKGCIGDFLKTLQDPDLNVRRVALVMFNSAAHNKPSLIRGLLTSLLPHLYKETQIRKDLVREVEMGPFKHTVDDGLDVRKAAFECMYTLLDSCMDCLDIFEFLNHVEEGLKDHYDIKMLTFIMLARLSKLCPSAVVQRLDRLVEPLKATCTTKVKAGSVKQEFEKQEELRRSAMRAVAALLSISEVEKSPAMADFANQIRSNTEMATIFDSLQGDPLSGAVESMDTS</sequence>
<evidence type="ECO:0000313" key="6">
    <source>
        <dbReference type="Ensembl" id="ENSCCRP00015072481.1"/>
    </source>
</evidence>
<dbReference type="GO" id="GO:0010265">
    <property type="term" value="P:SCF complex assembly"/>
    <property type="evidence" value="ECO:0007669"/>
    <property type="project" value="InterPro"/>
</dbReference>
<evidence type="ECO:0000313" key="7">
    <source>
        <dbReference type="Proteomes" id="UP000694700"/>
    </source>
</evidence>
<protein>
    <submittedName>
        <fullName evidence="6">Cullin-associated and neddylation-dissociated 2 (putative)</fullName>
    </submittedName>
</protein>
<accession>A0A8C1WV94</accession>